<evidence type="ECO:0000313" key="3">
    <source>
        <dbReference type="Proteomes" id="UP000299084"/>
    </source>
</evidence>
<comment type="caution">
    <text evidence="2">The sequence shown here is derived from an EMBL/GenBank/DDBJ whole genome shotgun (WGS) entry which is preliminary data.</text>
</comment>
<keyword evidence="3" id="KW-1185">Reference proteome</keyword>
<evidence type="ECO:0000256" key="1">
    <source>
        <dbReference type="SAM" id="MobiDB-lite"/>
    </source>
</evidence>
<organism evidence="2 3">
    <name type="scientific">Camelus dromedarius</name>
    <name type="common">Dromedary</name>
    <name type="synonym">Arabian camel</name>
    <dbReference type="NCBI Taxonomy" id="9838"/>
    <lineage>
        <taxon>Eukaryota</taxon>
        <taxon>Metazoa</taxon>
        <taxon>Chordata</taxon>
        <taxon>Craniata</taxon>
        <taxon>Vertebrata</taxon>
        <taxon>Euteleostomi</taxon>
        <taxon>Mammalia</taxon>
        <taxon>Eutheria</taxon>
        <taxon>Laurasiatheria</taxon>
        <taxon>Artiodactyla</taxon>
        <taxon>Tylopoda</taxon>
        <taxon>Camelidae</taxon>
        <taxon>Camelus</taxon>
    </lineage>
</organism>
<gene>
    <name evidence="2" type="ORF">Cadr_000002765</name>
</gene>
<feature type="region of interest" description="Disordered" evidence="1">
    <location>
        <begin position="16"/>
        <end position="52"/>
    </location>
</feature>
<feature type="compositionally biased region" description="Polar residues" evidence="1">
    <location>
        <begin position="16"/>
        <end position="37"/>
    </location>
</feature>
<dbReference type="AlphaFoldDB" id="A0A5N4C369"/>
<dbReference type="EMBL" id="JWIN03000037">
    <property type="protein sequence ID" value="KAB1253300.1"/>
    <property type="molecule type" value="Genomic_DNA"/>
</dbReference>
<name>A0A5N4C369_CAMDR</name>
<proteinExistence type="predicted"/>
<sequence>MIANSRNLTIIARQVNQENNARNNRTSGSATDNSFFGHSQKIEPKDEDSDEGDIIIEDSGVPQKIPKAVFTMESLEG</sequence>
<evidence type="ECO:0000313" key="2">
    <source>
        <dbReference type="EMBL" id="KAB1253300.1"/>
    </source>
</evidence>
<protein>
    <submittedName>
        <fullName evidence="2">Partitioning defective 6-like protein beta</fullName>
    </submittedName>
</protein>
<dbReference type="Proteomes" id="UP000299084">
    <property type="component" value="Unassembled WGS sequence"/>
</dbReference>
<reference evidence="2 3" key="1">
    <citation type="journal article" date="2019" name="Mol. Ecol. Resour.">
        <title>Improving Illumina assemblies with Hi-C and long reads: an example with the North African dromedary.</title>
        <authorList>
            <person name="Elbers J.P."/>
            <person name="Rogers M.F."/>
            <person name="Perelman P.L."/>
            <person name="Proskuryakova A.A."/>
            <person name="Serdyukova N.A."/>
            <person name="Johnson W.E."/>
            <person name="Horin P."/>
            <person name="Corander J."/>
            <person name="Murphy D."/>
            <person name="Burger P.A."/>
        </authorList>
    </citation>
    <scope>NUCLEOTIDE SEQUENCE [LARGE SCALE GENOMIC DNA]</scope>
    <source>
        <strain evidence="2">Drom800</strain>
        <tissue evidence="2">Blood</tissue>
    </source>
</reference>
<accession>A0A5N4C369</accession>